<keyword evidence="8" id="KW-1185">Reference proteome</keyword>
<evidence type="ECO:0000256" key="1">
    <source>
        <dbReference type="ARBA" id="ARBA00004370"/>
    </source>
</evidence>
<keyword evidence="3 5" id="KW-1133">Transmembrane helix</keyword>
<dbReference type="GO" id="GO:0016020">
    <property type="term" value="C:membrane"/>
    <property type="evidence" value="ECO:0007669"/>
    <property type="project" value="UniProtKB-SubCell"/>
</dbReference>
<organism evidence="7 8">
    <name type="scientific">Salinimonas marina</name>
    <dbReference type="NCBI Taxonomy" id="2785918"/>
    <lineage>
        <taxon>Bacteria</taxon>
        <taxon>Pseudomonadati</taxon>
        <taxon>Pseudomonadota</taxon>
        <taxon>Gammaproteobacteria</taxon>
        <taxon>Alteromonadales</taxon>
        <taxon>Alteromonadaceae</taxon>
        <taxon>Alteromonas/Salinimonas group</taxon>
        <taxon>Salinimonas</taxon>
    </lineage>
</organism>
<dbReference type="GO" id="GO:0016491">
    <property type="term" value="F:oxidoreductase activity"/>
    <property type="evidence" value="ECO:0007669"/>
    <property type="project" value="InterPro"/>
</dbReference>
<dbReference type="KEGG" id="smaa:IT774_09595"/>
<reference evidence="7 8" key="1">
    <citation type="submission" date="2020-11" db="EMBL/GenBank/DDBJ databases">
        <title>Complete genome sequence for Salinimonas sp. strain G2-b.</title>
        <authorList>
            <person name="Park S.-J."/>
        </authorList>
    </citation>
    <scope>NUCLEOTIDE SEQUENCE [LARGE SCALE GENOMIC DNA]</scope>
    <source>
        <strain evidence="7 8">G2-b</strain>
    </source>
</reference>
<feature type="transmembrane region" description="Helical" evidence="5">
    <location>
        <begin position="6"/>
        <end position="23"/>
    </location>
</feature>
<dbReference type="GO" id="GO:0008610">
    <property type="term" value="P:lipid biosynthetic process"/>
    <property type="evidence" value="ECO:0007669"/>
    <property type="project" value="InterPro"/>
</dbReference>
<proteinExistence type="predicted"/>
<evidence type="ECO:0000259" key="6">
    <source>
        <dbReference type="Pfam" id="PF04116"/>
    </source>
</evidence>
<keyword evidence="4 5" id="KW-0472">Membrane</keyword>
<dbReference type="AlphaFoldDB" id="A0A7S9DV26"/>
<dbReference type="RefSeq" id="WP_195809593.1">
    <property type="nucleotide sequence ID" value="NZ_CP064795.1"/>
</dbReference>
<keyword evidence="2 5" id="KW-0812">Transmembrane</keyword>
<feature type="transmembrane region" description="Helical" evidence="5">
    <location>
        <begin position="142"/>
        <end position="162"/>
    </location>
</feature>
<accession>A0A7S9DV26</accession>
<evidence type="ECO:0000313" key="7">
    <source>
        <dbReference type="EMBL" id="QPG04499.1"/>
    </source>
</evidence>
<dbReference type="Proteomes" id="UP000595095">
    <property type="component" value="Chromosome"/>
</dbReference>
<dbReference type="EMBL" id="CP064795">
    <property type="protein sequence ID" value="QPG04499.1"/>
    <property type="molecule type" value="Genomic_DNA"/>
</dbReference>
<feature type="domain" description="Fatty acid hydroxylase" evidence="6">
    <location>
        <begin position="89"/>
        <end position="224"/>
    </location>
</feature>
<feature type="transmembrane region" description="Helical" evidence="5">
    <location>
        <begin position="82"/>
        <end position="101"/>
    </location>
</feature>
<evidence type="ECO:0000256" key="4">
    <source>
        <dbReference type="ARBA" id="ARBA00023136"/>
    </source>
</evidence>
<dbReference type="InterPro" id="IPR050307">
    <property type="entry name" value="Sterol_Desaturase_Related"/>
</dbReference>
<sequence>MPDHQGIIRISVFLGIFALMALIEAWRPARQAQLKKRVRWQANLAMVVAGALVGRVVLPATVVGVALWAQAQGYGVFNQVSVPGWLLMILSLLILDCTIYWQHRLFHQIPLLWRLHRVHHADSHVDTTTGLRFHPLEIALSLLVKAAVVLAFGIPALAVLIFEVALNGFAIFNHANIRLPQAIDDKVGWFIITQRLHRIHHSQYGLETNKNFGFSVSWWDRLFHSFCARGTLDDQHLKIGQKDCPATNQNARLLTLLLMPFRDSGTTKKTKT</sequence>
<name>A0A7S9DV26_9ALTE</name>
<feature type="transmembrane region" description="Helical" evidence="5">
    <location>
        <begin position="44"/>
        <end position="70"/>
    </location>
</feature>
<evidence type="ECO:0000256" key="3">
    <source>
        <dbReference type="ARBA" id="ARBA00022989"/>
    </source>
</evidence>
<dbReference type="Pfam" id="PF04116">
    <property type="entry name" value="FA_hydroxylase"/>
    <property type="match status" value="1"/>
</dbReference>
<protein>
    <submittedName>
        <fullName evidence="7">Sterol desaturase family protein</fullName>
    </submittedName>
</protein>
<evidence type="ECO:0000256" key="2">
    <source>
        <dbReference type="ARBA" id="ARBA00022692"/>
    </source>
</evidence>
<evidence type="ECO:0000313" key="8">
    <source>
        <dbReference type="Proteomes" id="UP000595095"/>
    </source>
</evidence>
<evidence type="ECO:0000256" key="5">
    <source>
        <dbReference type="SAM" id="Phobius"/>
    </source>
</evidence>
<dbReference type="PANTHER" id="PTHR11863">
    <property type="entry name" value="STEROL DESATURASE"/>
    <property type="match status" value="1"/>
</dbReference>
<gene>
    <name evidence="7" type="ORF">IT774_09595</name>
</gene>
<dbReference type="InterPro" id="IPR006694">
    <property type="entry name" value="Fatty_acid_hydroxylase"/>
</dbReference>
<dbReference type="GO" id="GO:0005506">
    <property type="term" value="F:iron ion binding"/>
    <property type="evidence" value="ECO:0007669"/>
    <property type="project" value="InterPro"/>
</dbReference>
<comment type="subcellular location">
    <subcellularLocation>
        <location evidence="1">Membrane</location>
    </subcellularLocation>
</comment>